<feature type="transmembrane region" description="Helical" evidence="10">
    <location>
        <begin position="62"/>
        <end position="81"/>
    </location>
</feature>
<dbReference type="Pfam" id="PF23256">
    <property type="entry name" value="CHX17_2nd"/>
    <property type="match status" value="1"/>
</dbReference>
<dbReference type="InterPro" id="IPR057290">
    <property type="entry name" value="CHX17_C"/>
</dbReference>
<dbReference type="Pfam" id="PF00999">
    <property type="entry name" value="Na_H_Exchanger"/>
    <property type="match status" value="2"/>
</dbReference>
<keyword evidence="5" id="KW-0630">Potassium</keyword>
<keyword evidence="4 10" id="KW-0812">Transmembrane</keyword>
<feature type="transmembrane region" description="Helical" evidence="10">
    <location>
        <begin position="93"/>
        <end position="116"/>
    </location>
</feature>
<evidence type="ECO:0000259" key="11">
    <source>
        <dbReference type="Pfam" id="PF00999"/>
    </source>
</evidence>
<accession>A0AAP0RM59</accession>
<gene>
    <name evidence="14" type="ORF">L1049_013935</name>
</gene>
<evidence type="ECO:0000313" key="15">
    <source>
        <dbReference type="Proteomes" id="UP001415857"/>
    </source>
</evidence>
<comment type="similarity">
    <text evidence="9">Belongs to the monovalent cation:proton antiporter 2 (CPA2) transporter (TC 2.A.37) family. CHX (TC 2.A.37.4) subfamily.</text>
</comment>
<evidence type="ECO:0000259" key="12">
    <source>
        <dbReference type="Pfam" id="PF23256"/>
    </source>
</evidence>
<evidence type="ECO:0008006" key="16">
    <source>
        <dbReference type="Google" id="ProtNLM"/>
    </source>
</evidence>
<organism evidence="14 15">
    <name type="scientific">Liquidambar formosana</name>
    <name type="common">Formosan gum</name>
    <dbReference type="NCBI Taxonomy" id="63359"/>
    <lineage>
        <taxon>Eukaryota</taxon>
        <taxon>Viridiplantae</taxon>
        <taxon>Streptophyta</taxon>
        <taxon>Embryophyta</taxon>
        <taxon>Tracheophyta</taxon>
        <taxon>Spermatophyta</taxon>
        <taxon>Magnoliopsida</taxon>
        <taxon>eudicotyledons</taxon>
        <taxon>Gunneridae</taxon>
        <taxon>Pentapetalae</taxon>
        <taxon>Saxifragales</taxon>
        <taxon>Altingiaceae</taxon>
        <taxon>Liquidambar</taxon>
    </lineage>
</organism>
<feature type="transmembrane region" description="Helical" evidence="10">
    <location>
        <begin position="128"/>
        <end position="151"/>
    </location>
</feature>
<feature type="domain" description="Cation/H+ exchanger transmembrane" evidence="11">
    <location>
        <begin position="227"/>
        <end position="365"/>
    </location>
</feature>
<dbReference type="GO" id="GO:0006813">
    <property type="term" value="P:potassium ion transport"/>
    <property type="evidence" value="ECO:0007669"/>
    <property type="project" value="UniProtKB-KW"/>
</dbReference>
<dbReference type="Pfam" id="PF23259">
    <property type="entry name" value="CHX17_C"/>
    <property type="match status" value="1"/>
</dbReference>
<proteinExistence type="inferred from homology"/>
<comment type="subcellular location">
    <subcellularLocation>
        <location evidence="1">Membrane</location>
        <topology evidence="1">Multi-pass membrane protein</topology>
    </subcellularLocation>
</comment>
<dbReference type="GO" id="GO:0016020">
    <property type="term" value="C:membrane"/>
    <property type="evidence" value="ECO:0007669"/>
    <property type="project" value="UniProtKB-SubCell"/>
</dbReference>
<evidence type="ECO:0000256" key="4">
    <source>
        <dbReference type="ARBA" id="ARBA00022692"/>
    </source>
</evidence>
<keyword evidence="2" id="KW-0813">Transport</keyword>
<evidence type="ECO:0000256" key="6">
    <source>
        <dbReference type="ARBA" id="ARBA00022989"/>
    </source>
</evidence>
<evidence type="ECO:0000256" key="3">
    <source>
        <dbReference type="ARBA" id="ARBA00022538"/>
    </source>
</evidence>
<feature type="transmembrane region" description="Helical" evidence="10">
    <location>
        <begin position="347"/>
        <end position="368"/>
    </location>
</feature>
<keyword evidence="6 10" id="KW-1133">Transmembrane helix</keyword>
<protein>
    <recommendedName>
        <fullName evidence="16">Cation/H+ exchanger domain-containing protein</fullName>
    </recommendedName>
</protein>
<evidence type="ECO:0000256" key="10">
    <source>
        <dbReference type="SAM" id="Phobius"/>
    </source>
</evidence>
<feature type="transmembrane region" description="Helical" evidence="10">
    <location>
        <begin position="196"/>
        <end position="214"/>
    </location>
</feature>
<dbReference type="InterPro" id="IPR050794">
    <property type="entry name" value="CPA2_transporter"/>
</dbReference>
<feature type="domain" description="Cation/H+ exchanger transmembrane" evidence="11">
    <location>
        <begin position="45"/>
        <end position="219"/>
    </location>
</feature>
<keyword evidence="8 10" id="KW-0472">Membrane</keyword>
<dbReference type="GO" id="GO:0015297">
    <property type="term" value="F:antiporter activity"/>
    <property type="evidence" value="ECO:0007669"/>
    <property type="project" value="InterPro"/>
</dbReference>
<keyword evidence="3" id="KW-0633">Potassium transport</keyword>
<dbReference type="GO" id="GO:0012505">
    <property type="term" value="C:endomembrane system"/>
    <property type="evidence" value="ECO:0007669"/>
    <property type="project" value="TreeGrafter"/>
</dbReference>
<dbReference type="InterPro" id="IPR057291">
    <property type="entry name" value="CHX17_2nd"/>
</dbReference>
<dbReference type="Gene3D" id="3.40.50.12370">
    <property type="match status" value="1"/>
</dbReference>
<dbReference type="PANTHER" id="PTHR32468:SF66">
    <property type="entry name" value="CATION_H+ EXCHANGER DOMAIN-CONTAINING PROTEIN"/>
    <property type="match status" value="1"/>
</dbReference>
<evidence type="ECO:0000256" key="5">
    <source>
        <dbReference type="ARBA" id="ARBA00022958"/>
    </source>
</evidence>
<dbReference type="EMBL" id="JBBPBK010000008">
    <property type="protein sequence ID" value="KAK9280248.1"/>
    <property type="molecule type" value="Genomic_DNA"/>
</dbReference>
<feature type="domain" description="Cation/H(+) antiporter central" evidence="12">
    <location>
        <begin position="422"/>
        <end position="546"/>
    </location>
</feature>
<feature type="domain" description="Cation/H(+) antiporter C-terminal" evidence="13">
    <location>
        <begin position="562"/>
        <end position="705"/>
    </location>
</feature>
<comment type="caution">
    <text evidence="14">The sequence shown here is derived from an EMBL/GenBank/DDBJ whole genome shotgun (WGS) entry which is preliminary data.</text>
</comment>
<keyword evidence="7" id="KW-0406">Ion transport</keyword>
<keyword evidence="15" id="KW-1185">Reference proteome</keyword>
<dbReference type="Proteomes" id="UP001415857">
    <property type="component" value="Unassembled WGS sequence"/>
</dbReference>
<evidence type="ECO:0000256" key="8">
    <source>
        <dbReference type="ARBA" id="ARBA00023136"/>
    </source>
</evidence>
<feature type="transmembrane region" description="Helical" evidence="10">
    <location>
        <begin position="282"/>
        <end position="302"/>
    </location>
</feature>
<name>A0AAP0RM59_LIQFO</name>
<feature type="transmembrane region" description="Helical" evidence="10">
    <location>
        <begin position="37"/>
        <end position="55"/>
    </location>
</feature>
<dbReference type="AlphaFoldDB" id="A0AAP0RM59"/>
<dbReference type="GO" id="GO:0006885">
    <property type="term" value="P:regulation of pH"/>
    <property type="evidence" value="ECO:0007669"/>
    <property type="project" value="TreeGrafter"/>
</dbReference>
<evidence type="ECO:0000313" key="14">
    <source>
        <dbReference type="EMBL" id="KAK9280248.1"/>
    </source>
</evidence>
<dbReference type="PANTHER" id="PTHR32468">
    <property type="entry name" value="CATION/H + ANTIPORTER"/>
    <property type="match status" value="1"/>
</dbReference>
<reference evidence="14 15" key="1">
    <citation type="journal article" date="2024" name="Plant J.">
        <title>Genome sequences and population genomics reveal climatic adaptation and genomic divergence between two closely related sweetgum species.</title>
        <authorList>
            <person name="Xu W.Q."/>
            <person name="Ren C.Q."/>
            <person name="Zhang X.Y."/>
            <person name="Comes H.P."/>
            <person name="Liu X.H."/>
            <person name="Li Y.G."/>
            <person name="Kettle C.J."/>
            <person name="Jalonen R."/>
            <person name="Gaisberger H."/>
            <person name="Ma Y.Z."/>
            <person name="Qiu Y.X."/>
        </authorList>
    </citation>
    <scope>NUCLEOTIDE SEQUENCE [LARGE SCALE GENOMIC DNA]</scope>
    <source>
        <strain evidence="14">Hangzhou</strain>
    </source>
</reference>
<dbReference type="Gene3D" id="1.20.1530.20">
    <property type="match status" value="2"/>
</dbReference>
<feature type="transmembrane region" description="Helical" evidence="10">
    <location>
        <begin position="314"/>
        <end position="335"/>
    </location>
</feature>
<evidence type="ECO:0000256" key="1">
    <source>
        <dbReference type="ARBA" id="ARBA00004141"/>
    </source>
</evidence>
<evidence type="ECO:0000259" key="13">
    <source>
        <dbReference type="Pfam" id="PF23259"/>
    </source>
</evidence>
<evidence type="ECO:0000256" key="7">
    <source>
        <dbReference type="ARBA" id="ARBA00023065"/>
    </source>
</evidence>
<evidence type="ECO:0000256" key="2">
    <source>
        <dbReference type="ARBA" id="ARBA00022448"/>
    </source>
</evidence>
<dbReference type="InterPro" id="IPR006153">
    <property type="entry name" value="Cation/H_exchanger_TM"/>
</dbReference>
<dbReference type="GO" id="GO:1902600">
    <property type="term" value="P:proton transmembrane transport"/>
    <property type="evidence" value="ECO:0007669"/>
    <property type="project" value="InterPro"/>
</dbReference>
<feature type="transmembrane region" description="Helical" evidence="10">
    <location>
        <begin position="252"/>
        <end position="270"/>
    </location>
</feature>
<sequence length="740" mass="82314">MDIVTGLNGTLVCQSFRRKSRGVFYGNNPLKFDTPVLYAQVSLSALVTAILQYFLTPLGETAFISQMIGGILLGPSIIGNHFSSLQSVFARQSFYICETFAFFGCMLFLFLVGVKMDISMVRKSGKKAVGIGLCTFFIPLIFNTTFASILTKCVSMDTHLHKSLVSVAALEAQTSFYVISCLLADLKLLNSELGRLAISSSLISGICSWIWFLIVTTTKQSLRGQHFLFGPMILGIVVPDGPPLGSALVEKLDSYVSGVLLPLFFVVSGAKIKFSLITLKNFGIVQLLAIFSFIGKLIGTMLPSLYCKMPVLDALLLGLIMNAQGITDILILKSSMRLQLIDEESSAIMILSMILITGTITPIVKLLYKPSKRYTPYKRRTIQHAGQDAELRILACIYHENNTLSFINLLEISHATPKSPICFYVVHLTELAGRSFPLLVAHQPKKNNSIHSHQSDHIINAFKLYAQQHEGLVMVNPFTSISPYVTMHEDVCALAQEKRASLVIIPFHKQWTISGTKELENTIRSVNRNILRKSPCSVGILVDRGTLQCAGTHMSTRKPLYSIGMIFLGGQDDREALAYGMRVSEHPNVRLTVVRFIDYSKRSKYSLHKDLDFDVTNEFRHAIKGNRRHVYKEEVVKDSVEMISVIKTVENSYDLILLGRRHPSELMLVVGLTAWNEFPELGFIGDLLVSSDSSCRVSVLVVQQQAFACEEVVNSPNKFMGSSCTVLDMPLESRKFWPTS</sequence>
<evidence type="ECO:0000256" key="9">
    <source>
        <dbReference type="ARBA" id="ARBA00038341"/>
    </source>
</evidence>
<dbReference type="InterPro" id="IPR038770">
    <property type="entry name" value="Na+/solute_symporter_sf"/>
</dbReference>